<organism evidence="1 2">
    <name type="scientific">Borreliella finlandensis</name>
    <dbReference type="NCBI Taxonomy" id="498741"/>
    <lineage>
        <taxon>Bacteria</taxon>
        <taxon>Pseudomonadati</taxon>
        <taxon>Spirochaetota</taxon>
        <taxon>Spirochaetia</taxon>
        <taxon>Spirochaetales</taxon>
        <taxon>Borreliaceae</taxon>
        <taxon>Borreliella</taxon>
    </lineage>
</organism>
<sequence>MSYGTLVIVSFDGNVNNDIVVDLIFSFEFMDKDDFYYK</sequence>
<reference evidence="1 2" key="1">
    <citation type="journal article" date="2011" name="J. Bacteriol.">
        <title>Whole genome sequence of an unusual Borrelia burgdorferi sensu lato isolate.</title>
        <authorList>
            <person name="Casjens S.R."/>
            <person name="Fraser-Liggett C.M."/>
            <person name="Mongodin E.F."/>
            <person name="Qiu W.G."/>
            <person name="Dunn J.J."/>
            <person name="Luft B.J."/>
            <person name="Schutzer S.E."/>
        </authorList>
    </citation>
    <scope>NUCLEOTIDE SEQUENCE [LARGE SCALE GENOMIC DNA]</scope>
    <source>
        <strain evidence="1 2">SV1</strain>
    </source>
</reference>
<name>A0A806CJR5_9SPIR</name>
<keyword evidence="2" id="KW-1185">Reference proteome</keyword>
<proteinExistence type="predicted"/>
<geneLocation type="plasmid" evidence="1 2">
    <name>SV1_lp28-4</name>
</geneLocation>
<dbReference type="Proteomes" id="UP000006166">
    <property type="component" value="Plasmid SV1_lp28-4"/>
</dbReference>
<accession>A0A806CJR5</accession>
<evidence type="ECO:0000313" key="2">
    <source>
        <dbReference type="Proteomes" id="UP000006166"/>
    </source>
</evidence>
<keyword evidence="1" id="KW-0614">Plasmid</keyword>
<gene>
    <name evidence="1" type="ORF">BSV1_I37</name>
</gene>
<dbReference type="EMBL" id="CP001523">
    <property type="protein sequence ID" value="ACN93533.1"/>
    <property type="molecule type" value="Genomic_DNA"/>
</dbReference>
<dbReference type="AlphaFoldDB" id="A0A806CJR5"/>
<evidence type="ECO:0000313" key="1">
    <source>
        <dbReference type="EMBL" id="ACN93533.1"/>
    </source>
</evidence>
<protein>
    <submittedName>
        <fullName evidence="1">Uncharacterized protein</fullName>
    </submittedName>
</protein>